<dbReference type="AlphaFoldDB" id="A0A2J0UCL9"/>
<reference evidence="1 2" key="1">
    <citation type="journal article" date="2017" name="Front. Microbiol.">
        <title>Double-Face Meets the Bacterial World: The Opportunistic Pathogen Stenotrophomonas maltophilia.</title>
        <authorList>
            <person name="Lira F."/>
            <person name="Berg G."/>
            <person name="Martinez J.L."/>
        </authorList>
    </citation>
    <scope>NUCLEOTIDE SEQUENCE [LARGE SCALE GENOMIC DNA]</scope>
    <source>
        <strain evidence="1 2">EA1</strain>
    </source>
</reference>
<dbReference type="RefSeq" id="WP_100439976.1">
    <property type="nucleotide sequence ID" value="NZ_CBCPIZ010000012.1"/>
</dbReference>
<organism evidence="1 2">
    <name type="scientific">Stenotrophomonas maltophilia</name>
    <name type="common">Pseudomonas maltophilia</name>
    <name type="synonym">Xanthomonas maltophilia</name>
    <dbReference type="NCBI Taxonomy" id="40324"/>
    <lineage>
        <taxon>Bacteria</taxon>
        <taxon>Pseudomonadati</taxon>
        <taxon>Pseudomonadota</taxon>
        <taxon>Gammaproteobacteria</taxon>
        <taxon>Lysobacterales</taxon>
        <taxon>Lysobacteraceae</taxon>
        <taxon>Stenotrophomonas</taxon>
        <taxon>Stenotrophomonas maltophilia group</taxon>
    </lineage>
</organism>
<name>A0A2J0UCL9_STEMA</name>
<gene>
    <name evidence="1" type="ORF">B9Y64_06280</name>
</gene>
<sequence length="83" mass="8950">MLLCDAPQVLSAEGEVDYVDLITRAGLAKDLIGRINWHYLLHEDGCPGEVGEACACGLVVAFVGPSAMVMVDSQYAYRTHPIN</sequence>
<dbReference type="Proteomes" id="UP000230167">
    <property type="component" value="Unassembled WGS sequence"/>
</dbReference>
<dbReference type="EMBL" id="NEQV01000002">
    <property type="protein sequence ID" value="PJL31194.1"/>
    <property type="molecule type" value="Genomic_DNA"/>
</dbReference>
<accession>A0A2J0UCL9</accession>
<comment type="caution">
    <text evidence="1">The sequence shown here is derived from an EMBL/GenBank/DDBJ whole genome shotgun (WGS) entry which is preliminary data.</text>
</comment>
<evidence type="ECO:0000313" key="2">
    <source>
        <dbReference type="Proteomes" id="UP000230167"/>
    </source>
</evidence>
<evidence type="ECO:0000313" key="1">
    <source>
        <dbReference type="EMBL" id="PJL31194.1"/>
    </source>
</evidence>
<protein>
    <submittedName>
        <fullName evidence="1">Uncharacterized protein</fullName>
    </submittedName>
</protein>
<proteinExistence type="predicted"/>